<evidence type="ECO:0000256" key="2">
    <source>
        <dbReference type="ARBA" id="ARBA00023118"/>
    </source>
</evidence>
<keyword evidence="5" id="KW-1185">Reference proteome</keyword>
<proteinExistence type="predicted"/>
<dbReference type="Pfam" id="PF22335">
    <property type="entry name" value="Cas10-Cmr2_palm2"/>
    <property type="match status" value="1"/>
</dbReference>
<comment type="caution">
    <text evidence="4">The sequence shown here is derived from an EMBL/GenBank/DDBJ whole genome shotgun (WGS) entry which is preliminary data.</text>
</comment>
<keyword evidence="1" id="KW-0547">Nucleotide-binding</keyword>
<reference evidence="5" key="1">
    <citation type="journal article" date="2019" name="Int. J. Syst. Evol. Microbiol.">
        <title>The Global Catalogue of Microorganisms (GCM) 10K type strain sequencing project: providing services to taxonomists for standard genome sequencing and annotation.</title>
        <authorList>
            <consortium name="The Broad Institute Genomics Platform"/>
            <consortium name="The Broad Institute Genome Sequencing Center for Infectious Disease"/>
            <person name="Wu L."/>
            <person name="Ma J."/>
        </authorList>
    </citation>
    <scope>NUCLEOTIDE SEQUENCE [LARGE SCALE GENOMIC DNA]</scope>
    <source>
        <strain evidence="5">JCM 10303</strain>
    </source>
</reference>
<evidence type="ECO:0000259" key="3">
    <source>
        <dbReference type="Pfam" id="PF22335"/>
    </source>
</evidence>
<protein>
    <recommendedName>
        <fullName evidence="3">Cas10/Cmr2 second palm domain-containing protein</fullName>
    </recommendedName>
</protein>
<evidence type="ECO:0000313" key="5">
    <source>
        <dbReference type="Proteomes" id="UP001500729"/>
    </source>
</evidence>
<evidence type="ECO:0000256" key="1">
    <source>
        <dbReference type="ARBA" id="ARBA00022741"/>
    </source>
</evidence>
<feature type="domain" description="Cas10/Cmr2 second palm" evidence="3">
    <location>
        <begin position="216"/>
        <end position="353"/>
    </location>
</feature>
<dbReference type="EMBL" id="BAAAGS010000119">
    <property type="protein sequence ID" value="GAA0565435.1"/>
    <property type="molecule type" value="Genomic_DNA"/>
</dbReference>
<dbReference type="Proteomes" id="UP001500729">
    <property type="component" value="Unassembled WGS sequence"/>
</dbReference>
<dbReference type="InterPro" id="IPR054767">
    <property type="entry name" value="Cas10-Cmr2_palm2"/>
</dbReference>
<organism evidence="4 5">
    <name type="scientific">Saccharopolyspora erythraea</name>
    <name type="common">Streptomyces erythraeus</name>
    <dbReference type="NCBI Taxonomy" id="1836"/>
    <lineage>
        <taxon>Bacteria</taxon>
        <taxon>Bacillati</taxon>
        <taxon>Actinomycetota</taxon>
        <taxon>Actinomycetes</taxon>
        <taxon>Pseudonocardiales</taxon>
        <taxon>Pseudonocardiaceae</taxon>
        <taxon>Saccharopolyspora</taxon>
    </lineage>
</organism>
<keyword evidence="2" id="KW-0051">Antiviral defense</keyword>
<dbReference type="Gene3D" id="3.30.70.270">
    <property type="match status" value="1"/>
</dbReference>
<gene>
    <name evidence="4" type="ORF">GCM10009533_71400</name>
</gene>
<name>A0ABP3PG06_SACER</name>
<sequence length="457" mass="50065">MSDYMDIGVVRIQSWLTRTPKLRGRRGGSTLITQATDHDAIREVLSGFGETVEVHSEGGRIDGVVPLKLHDEAQAAAAEKAVVRHIRSRMPGVSLSVKRYSGDTYAVARSVGARQEHEWPAPAVDWPAGLPCQWCRTLPADPAPGARDEDGLRRCAECLARDAAAGRADGRDVPFAESELLHRLGIAEAKVPDEFKPMAELDRKGNRPDADGQTHLALVYADGNAIGKFITSALRHAPRKKRRSPDFAAAIDGSTWQALVTAVEQIRQEDQELLPVVPHFVGGDDVLVSVPACRAWRFTRALLGAFDEAIKEASGLHTDLPSLSAGVVFHHYTVPLYEVNELAKTALRRAKVHTSGEAASLAWHDTTHDGHDPVARSALTLADLEQKWDALHRLAKLPRSAHARLEAVTRAYGSRSSELLTHAIRVGSDQVIRQFQGSFDLADALGMARWWWHDDQA</sequence>
<dbReference type="RefSeq" id="WP_009942499.1">
    <property type="nucleotide sequence ID" value="NZ_BAAAGS010000119.1"/>
</dbReference>
<accession>A0ABP3PG06</accession>
<dbReference type="InterPro" id="IPR043128">
    <property type="entry name" value="Rev_trsase/Diguanyl_cyclase"/>
</dbReference>
<evidence type="ECO:0000313" key="4">
    <source>
        <dbReference type="EMBL" id="GAA0565435.1"/>
    </source>
</evidence>